<reference evidence="1 2" key="1">
    <citation type="submission" date="2016-12" db="EMBL/GenBank/DDBJ databases">
        <authorList>
            <person name="Song W.-J."/>
            <person name="Kurnit D.M."/>
        </authorList>
    </citation>
    <scope>NUCLEOTIDE SEQUENCE [LARGE SCALE GENOMIC DNA]</scope>
    <source>
        <strain evidence="1 2">CECT 9026</strain>
    </source>
</reference>
<protein>
    <submittedName>
        <fullName evidence="1">Uncharacterized protein</fullName>
    </submittedName>
</protein>
<sequence length="109" mass="11531">MGRSQLSAIIQLMTVQPEIMAGNDMAALLLGHGVGNNLNIAIVGFKPTGIVQAVTTVLLLIGSDQQMRTGIDGTLIVYLSGQQADMLDSGYRSRIQEMIADAQCGVQRG</sequence>
<dbReference type="EMBL" id="FSSB01000024">
    <property type="protein sequence ID" value="SIO96047.1"/>
    <property type="molecule type" value="Genomic_DNA"/>
</dbReference>
<organism evidence="1 2">
    <name type="scientific">Vibrio spartinae</name>
    <dbReference type="NCBI Taxonomy" id="1918945"/>
    <lineage>
        <taxon>Bacteria</taxon>
        <taxon>Pseudomonadati</taxon>
        <taxon>Pseudomonadota</taxon>
        <taxon>Gammaproteobacteria</taxon>
        <taxon>Vibrionales</taxon>
        <taxon>Vibrionaceae</taxon>
        <taxon>Vibrio</taxon>
    </lineage>
</organism>
<accession>A0A1N6M9L7</accession>
<gene>
    <name evidence="1" type="ORF">VSP9026_03803</name>
</gene>
<dbReference type="Proteomes" id="UP000184774">
    <property type="component" value="Unassembled WGS sequence"/>
</dbReference>
<name>A0A1N6M9L7_9VIBR</name>
<proteinExistence type="predicted"/>
<evidence type="ECO:0000313" key="2">
    <source>
        <dbReference type="Proteomes" id="UP000184774"/>
    </source>
</evidence>
<dbReference type="AlphaFoldDB" id="A0A1N6M9L7"/>
<evidence type="ECO:0000313" key="1">
    <source>
        <dbReference type="EMBL" id="SIO96047.1"/>
    </source>
</evidence>